<organism evidence="1 2">
    <name type="scientific">Candidatus Scalindua japonica</name>
    <dbReference type="NCBI Taxonomy" id="1284222"/>
    <lineage>
        <taxon>Bacteria</taxon>
        <taxon>Pseudomonadati</taxon>
        <taxon>Planctomycetota</taxon>
        <taxon>Candidatus Brocadiia</taxon>
        <taxon>Candidatus Brocadiales</taxon>
        <taxon>Candidatus Scalinduaceae</taxon>
        <taxon>Candidatus Scalindua</taxon>
    </lineage>
</organism>
<sequence length="127" mass="15246">MSNKIMEALDSQQKFDDFVNNVSDNSFVDEIKRAKNKIQEEGLHTILLDKLRHLEYHSWKKFYSVSVVQNDVNEFNENLYEWMNFTIDPKNYTFFTGTETDREDEIRKIIEEPGSNFKKLKVFSKFF</sequence>
<comment type="caution">
    <text evidence="1">The sequence shown here is derived from an EMBL/GenBank/DDBJ whole genome shotgun (WGS) entry which is preliminary data.</text>
</comment>
<evidence type="ECO:0000313" key="1">
    <source>
        <dbReference type="EMBL" id="GAX62158.1"/>
    </source>
</evidence>
<accession>A0A286U1Y4</accession>
<gene>
    <name evidence="1" type="ORF">SCALIN_C28_0362</name>
</gene>
<dbReference type="AlphaFoldDB" id="A0A286U1Y4"/>
<reference evidence="2" key="1">
    <citation type="journal article" date="2017" name="Environ. Microbiol. Rep.">
        <title>Genetic Diversity of Marine Anaerobic Ammonium-Oxidizing Bacteria as Revealed by Genomic and Proteomic Analyses of 'Candidatus Scalindua japonica'.</title>
        <authorList>
            <person name="Oshiki M."/>
            <person name="Mizuto K."/>
            <person name="Kimura Z."/>
            <person name="Kindaichi T."/>
            <person name="Satoh H."/>
            <person name="Okabe S."/>
        </authorList>
    </citation>
    <scope>NUCLEOTIDE SEQUENCE [LARGE SCALE GENOMIC DNA]</scope>
    <source>
        <strain evidence="2">husup-a2</strain>
    </source>
</reference>
<protein>
    <submittedName>
        <fullName evidence="1">Uncharacterized protein</fullName>
    </submittedName>
</protein>
<proteinExistence type="predicted"/>
<dbReference type="EMBL" id="BAOS01000028">
    <property type="protein sequence ID" value="GAX62158.1"/>
    <property type="molecule type" value="Genomic_DNA"/>
</dbReference>
<keyword evidence="2" id="KW-1185">Reference proteome</keyword>
<name>A0A286U1Y4_9BACT</name>
<evidence type="ECO:0000313" key="2">
    <source>
        <dbReference type="Proteomes" id="UP000218542"/>
    </source>
</evidence>
<dbReference type="Proteomes" id="UP000218542">
    <property type="component" value="Unassembled WGS sequence"/>
</dbReference>